<proteinExistence type="predicted"/>
<dbReference type="PANTHER" id="PTHR12563:SF17">
    <property type="entry name" value="DIHYDROXYACETONE PHOSPHATE ACYLTRANSFERASE"/>
    <property type="match status" value="1"/>
</dbReference>
<accession>A0A4P9Z018</accession>
<reference evidence="3" key="1">
    <citation type="journal article" date="2018" name="Nat. Microbiol.">
        <title>Leveraging single-cell genomics to expand the fungal tree of life.</title>
        <authorList>
            <person name="Ahrendt S.R."/>
            <person name="Quandt C.A."/>
            <person name="Ciobanu D."/>
            <person name="Clum A."/>
            <person name="Salamov A."/>
            <person name="Andreopoulos B."/>
            <person name="Cheng J.F."/>
            <person name="Woyke T."/>
            <person name="Pelin A."/>
            <person name="Henrissat B."/>
            <person name="Reynolds N.K."/>
            <person name="Benny G.L."/>
            <person name="Smith M.E."/>
            <person name="James T.Y."/>
            <person name="Grigoriev I.V."/>
        </authorList>
    </citation>
    <scope>NUCLEOTIDE SEQUENCE [LARGE SCALE GENOMIC DNA]</scope>
    <source>
        <strain evidence="3">Benny S71-1</strain>
    </source>
</reference>
<dbReference type="GO" id="GO:0004366">
    <property type="term" value="F:glycerol-3-phosphate O-acyltransferase activity"/>
    <property type="evidence" value="ECO:0007669"/>
    <property type="project" value="TreeGrafter"/>
</dbReference>
<feature type="non-terminal residue" evidence="2">
    <location>
        <position position="235"/>
    </location>
</feature>
<name>A0A4P9Z018_9FUNG</name>
<dbReference type="GO" id="GO:0008654">
    <property type="term" value="P:phospholipid biosynthetic process"/>
    <property type="evidence" value="ECO:0007669"/>
    <property type="project" value="TreeGrafter"/>
</dbReference>
<dbReference type="InterPro" id="IPR045520">
    <property type="entry name" value="GPAT/DHAPAT_C"/>
</dbReference>
<feature type="non-terminal residue" evidence="2">
    <location>
        <position position="1"/>
    </location>
</feature>
<dbReference type="PANTHER" id="PTHR12563">
    <property type="entry name" value="GLYCEROL-3-PHOSPHATE ACYLTRANSFERASE"/>
    <property type="match status" value="1"/>
</dbReference>
<dbReference type="Pfam" id="PF19277">
    <property type="entry name" value="GPAT_C"/>
    <property type="match status" value="1"/>
</dbReference>
<dbReference type="GO" id="GO:0019432">
    <property type="term" value="P:triglyceride biosynthetic process"/>
    <property type="evidence" value="ECO:0007669"/>
    <property type="project" value="TreeGrafter"/>
</dbReference>
<protein>
    <recommendedName>
        <fullName evidence="1">GPAT/DHAPAT C-terminal domain-containing protein</fullName>
    </recommendedName>
</protein>
<dbReference type="Proteomes" id="UP000278143">
    <property type="component" value="Unassembled WGS sequence"/>
</dbReference>
<evidence type="ECO:0000313" key="3">
    <source>
        <dbReference type="Proteomes" id="UP000278143"/>
    </source>
</evidence>
<keyword evidence="3" id="KW-1185">Reference proteome</keyword>
<sequence length="235" mass="27132">VQVKIGGIKSAQRIHYSALRDNVVFLSRLLKGEFIYQPGTVEENLEETLTSMEQMNVIAIEDDYVGLADVERGIGRENYDFYCFLLWPFIETYWLAGRRRQSMLHALPAGVVEDEGAIWVEERIFLRKAQSFGRTLYYQGDISYMEAVNQETLKNAFHRLQAERVMLVRRGAASPREPTRIALHPHYVPARDADGSILPEGRLWSLVERISQFRREGKNRRDNATVSSRVLRLAE</sequence>
<dbReference type="GO" id="GO:0031966">
    <property type="term" value="C:mitochondrial membrane"/>
    <property type="evidence" value="ECO:0007669"/>
    <property type="project" value="TreeGrafter"/>
</dbReference>
<gene>
    <name evidence="2" type="ORF">SYNPS1DRAFT_8956</name>
</gene>
<dbReference type="EMBL" id="KZ989695">
    <property type="protein sequence ID" value="RKP25575.1"/>
    <property type="molecule type" value="Genomic_DNA"/>
</dbReference>
<dbReference type="GO" id="GO:0006631">
    <property type="term" value="P:fatty acid metabolic process"/>
    <property type="evidence" value="ECO:0007669"/>
    <property type="project" value="TreeGrafter"/>
</dbReference>
<evidence type="ECO:0000259" key="1">
    <source>
        <dbReference type="Pfam" id="PF19277"/>
    </source>
</evidence>
<evidence type="ECO:0000313" key="2">
    <source>
        <dbReference type="EMBL" id="RKP25575.1"/>
    </source>
</evidence>
<dbReference type="OrthoDB" id="10255570at2759"/>
<organism evidence="2 3">
    <name type="scientific">Syncephalis pseudoplumigaleata</name>
    <dbReference type="NCBI Taxonomy" id="1712513"/>
    <lineage>
        <taxon>Eukaryota</taxon>
        <taxon>Fungi</taxon>
        <taxon>Fungi incertae sedis</taxon>
        <taxon>Zoopagomycota</taxon>
        <taxon>Zoopagomycotina</taxon>
        <taxon>Zoopagomycetes</taxon>
        <taxon>Zoopagales</taxon>
        <taxon>Piptocephalidaceae</taxon>
        <taxon>Syncephalis</taxon>
    </lineage>
</organism>
<dbReference type="GO" id="GO:0006072">
    <property type="term" value="P:glycerol-3-phosphate metabolic process"/>
    <property type="evidence" value="ECO:0007669"/>
    <property type="project" value="TreeGrafter"/>
</dbReference>
<feature type="domain" description="GPAT/DHAPAT C-terminal" evidence="1">
    <location>
        <begin position="10"/>
        <end position="166"/>
    </location>
</feature>
<dbReference type="InterPro" id="IPR022284">
    <property type="entry name" value="GPAT/DHAPAT"/>
</dbReference>
<dbReference type="AlphaFoldDB" id="A0A4P9Z018"/>